<dbReference type="eggNOG" id="ENOG502ZB8C">
    <property type="taxonomic scope" value="Bacteria"/>
</dbReference>
<evidence type="ECO:0000313" key="1">
    <source>
        <dbReference type="EMBL" id="BAD59404.1"/>
    </source>
</evidence>
<proteinExistence type="predicted"/>
<dbReference type="KEGG" id="nfa:NFA_45530"/>
<gene>
    <name evidence="1" type="ordered locus">NFA_45530</name>
</gene>
<evidence type="ECO:0000313" key="2">
    <source>
        <dbReference type="Proteomes" id="UP000006820"/>
    </source>
</evidence>
<reference evidence="1 2" key="1">
    <citation type="journal article" date="2004" name="Proc. Natl. Acad. Sci. U.S.A.">
        <title>The complete genomic sequence of Nocardia farcinica IFM 10152.</title>
        <authorList>
            <person name="Ishikawa J."/>
            <person name="Yamashita A."/>
            <person name="Mikami Y."/>
            <person name="Hoshino Y."/>
            <person name="Kurita H."/>
            <person name="Hotta K."/>
            <person name="Shiba T."/>
            <person name="Hattori M."/>
        </authorList>
    </citation>
    <scope>NUCLEOTIDE SEQUENCE [LARGE SCALE GENOMIC DNA]</scope>
    <source>
        <strain evidence="1 2">IFM 10152</strain>
    </source>
</reference>
<organism evidence="1 2">
    <name type="scientific">Nocardia farcinica (strain IFM 10152)</name>
    <dbReference type="NCBI Taxonomy" id="247156"/>
    <lineage>
        <taxon>Bacteria</taxon>
        <taxon>Bacillati</taxon>
        <taxon>Actinomycetota</taxon>
        <taxon>Actinomycetes</taxon>
        <taxon>Mycobacteriales</taxon>
        <taxon>Nocardiaceae</taxon>
        <taxon>Nocardia</taxon>
    </lineage>
</organism>
<dbReference type="AlphaFoldDB" id="Q5YQY7"/>
<dbReference type="STRING" id="247156.NFA_45530"/>
<sequence length="392" mass="44404">MFTPRPRKEPQAHEQTQRRHWGVRGLAYPSMAGDVDHSAGPVWDLLSEPRMAPYVADADGDRAAALALYCWSSRTVAASFEVLGHLEVLVRNALDAVLREHFSEAERGIPWFMLPINENVSAAVETTRGRLREQNREYRDQIVAGLSFGFWSGLLGPKYEQLWRECLHRAFPHSTGRRKQVMIALEGVRKFRNRLAHHDSILNVDVPFEVRRIVEVAGFIHPQAADWLTSLSRAMAVYAERPVAPLDTVVVAARAGWPLYQSCNAYVCQVGRSFRPVERLAFYFDSAIQAEIPRVRHRRDAVEWTEESAARLRGSSDRNDRKIAAVIETSREFGWTEGVYQVFLLTRPGDAEHRTLPGPIPHQSTGRGGAFTQRQRYVSLHGLETARSTTDL</sequence>
<protein>
    <recommendedName>
        <fullName evidence="3">Abi-like protein</fullName>
    </recommendedName>
</protein>
<keyword evidence="2" id="KW-1185">Reference proteome</keyword>
<dbReference type="Proteomes" id="UP000006820">
    <property type="component" value="Chromosome"/>
</dbReference>
<dbReference type="HOGENOM" id="CLU_063614_0_0_11"/>
<accession>Q5YQY7</accession>
<name>Q5YQY7_NOCFA</name>
<evidence type="ECO:0008006" key="3">
    <source>
        <dbReference type="Google" id="ProtNLM"/>
    </source>
</evidence>
<dbReference type="EMBL" id="AP006618">
    <property type="protein sequence ID" value="BAD59404.1"/>
    <property type="molecule type" value="Genomic_DNA"/>
</dbReference>